<evidence type="ECO:0000259" key="1">
    <source>
        <dbReference type="Pfam" id="PF12904"/>
    </source>
</evidence>
<feature type="domain" description="Apiosidase-like catalytic" evidence="2">
    <location>
        <begin position="20"/>
        <end position="346"/>
    </location>
</feature>
<feature type="domain" description="Putative collagen-binding" evidence="1">
    <location>
        <begin position="349"/>
        <end position="441"/>
    </location>
</feature>
<proteinExistence type="predicted"/>
<reference evidence="3" key="2">
    <citation type="submission" date="2020-09" db="EMBL/GenBank/DDBJ databases">
        <authorList>
            <person name="Sun Q."/>
            <person name="Zhou Y."/>
        </authorList>
    </citation>
    <scope>NUCLEOTIDE SEQUENCE</scope>
    <source>
        <strain evidence="3">CGMCC 1.15290</strain>
    </source>
</reference>
<organism evidence="3 4">
    <name type="scientific">Filimonas zeae</name>
    <dbReference type="NCBI Taxonomy" id="1737353"/>
    <lineage>
        <taxon>Bacteria</taxon>
        <taxon>Pseudomonadati</taxon>
        <taxon>Bacteroidota</taxon>
        <taxon>Chitinophagia</taxon>
        <taxon>Chitinophagales</taxon>
        <taxon>Chitinophagaceae</taxon>
        <taxon>Filimonas</taxon>
    </lineage>
</organism>
<keyword evidence="4" id="KW-1185">Reference proteome</keyword>
<dbReference type="AlphaFoldDB" id="A0A917IRK3"/>
<dbReference type="Proteomes" id="UP000627292">
    <property type="component" value="Unassembled WGS sequence"/>
</dbReference>
<name>A0A917IRK3_9BACT</name>
<evidence type="ECO:0000313" key="4">
    <source>
        <dbReference type="Proteomes" id="UP000627292"/>
    </source>
</evidence>
<dbReference type="PANTHER" id="PTHR37836:SF3">
    <property type="entry name" value="ENDOGLUCANASE"/>
    <property type="match status" value="1"/>
</dbReference>
<reference evidence="3" key="1">
    <citation type="journal article" date="2014" name="Int. J. Syst. Evol. Microbiol.">
        <title>Complete genome sequence of Corynebacterium casei LMG S-19264T (=DSM 44701T), isolated from a smear-ripened cheese.</title>
        <authorList>
            <consortium name="US DOE Joint Genome Institute (JGI-PGF)"/>
            <person name="Walter F."/>
            <person name="Albersmeier A."/>
            <person name="Kalinowski J."/>
            <person name="Ruckert C."/>
        </authorList>
    </citation>
    <scope>NUCLEOTIDE SEQUENCE</scope>
    <source>
        <strain evidence="3">CGMCC 1.15290</strain>
    </source>
</reference>
<accession>A0A917IRK3</accession>
<evidence type="ECO:0000313" key="3">
    <source>
        <dbReference type="EMBL" id="GGH60430.1"/>
    </source>
</evidence>
<dbReference type="PANTHER" id="PTHR37836">
    <property type="entry name" value="LMO1036 PROTEIN"/>
    <property type="match status" value="1"/>
</dbReference>
<evidence type="ECO:0000259" key="2">
    <source>
        <dbReference type="Pfam" id="PF13204"/>
    </source>
</evidence>
<gene>
    <name evidence="3" type="ORF">GCM10011379_08280</name>
</gene>
<protein>
    <recommendedName>
        <fullName evidence="5">Collagen-binding domain of a collagenase</fullName>
    </recommendedName>
</protein>
<dbReference type="InterPro" id="IPR025277">
    <property type="entry name" value="Apiosidase-like_cat_dom"/>
</dbReference>
<dbReference type="EMBL" id="BMIB01000001">
    <property type="protein sequence ID" value="GGH60430.1"/>
    <property type="molecule type" value="Genomic_DNA"/>
</dbReference>
<comment type="caution">
    <text evidence="3">The sequence shown here is derived from an EMBL/GenBank/DDBJ whole genome shotgun (WGS) entry which is preliminary data.</text>
</comment>
<dbReference type="Pfam" id="PF12904">
    <property type="entry name" value="Collagen_bind_2"/>
    <property type="match status" value="1"/>
</dbReference>
<evidence type="ECO:0008006" key="5">
    <source>
        <dbReference type="Google" id="ProtNLM"/>
    </source>
</evidence>
<sequence>MGGLFTAKAQELPLLKVDAGKRYLVTEKGDPFFWLGDTGWLLFSKMTREEAVQYLDNRKAKGFNVLQVMVLHTVKAANVYGDSALVGKNVARPLLKKTHDYWKHVDYIVDQAAQRGLYIAMVPIWGSDVKGGLVTSKQAKVYATFLANRYKNRSNIIWMNGGDIKGSDSIQVWNTIGNTLYQLDKRHLITFHPRGRYSSSAWFHNQRWLSFNTFQSGHRNYVQDTSKGEWHYGEDNWKYVERDFKLKPAKPSFDAEPSYEGIPHGLHDTLAKRWNQHDVRRYGYWSVFAGGCGYTYGDNAVMQMRKADEKETGAYGAHDYWFDAVNDPGAGQMQYLKQLMLSKPYLERVPDQSLIAPGTQGEKYDYLVATRGTSYAFIYTYTGRNINVVPGKISGSHINASWFNPRTGETTAIKTYSNTAVQAFNPPGEVEEGNDWVLVLESAPIVSL</sequence>
<dbReference type="InterPro" id="IPR017853">
    <property type="entry name" value="GH"/>
</dbReference>
<dbReference type="Gene3D" id="3.20.20.80">
    <property type="entry name" value="Glycosidases"/>
    <property type="match status" value="1"/>
</dbReference>
<dbReference type="Pfam" id="PF13204">
    <property type="entry name" value="Apiosidase"/>
    <property type="match status" value="1"/>
</dbReference>
<dbReference type="SUPFAM" id="SSF51445">
    <property type="entry name" value="(Trans)glycosidases"/>
    <property type="match status" value="1"/>
</dbReference>
<dbReference type="InterPro" id="IPR024749">
    <property type="entry name" value="Collagen-bd_put"/>
</dbReference>